<evidence type="ECO:0000259" key="3">
    <source>
        <dbReference type="Pfam" id="PF13505"/>
    </source>
</evidence>
<dbReference type="OrthoDB" id="268975at2"/>
<dbReference type="Gene3D" id="2.40.160.20">
    <property type="match status" value="1"/>
</dbReference>
<proteinExistence type="predicted"/>
<evidence type="ECO:0000256" key="2">
    <source>
        <dbReference type="SAM" id="SignalP"/>
    </source>
</evidence>
<accession>A0A1G8SWY6</accession>
<feature type="domain" description="Outer membrane protein beta-barrel" evidence="3">
    <location>
        <begin position="28"/>
        <end position="194"/>
    </location>
</feature>
<dbReference type="Pfam" id="PF13505">
    <property type="entry name" value="OMP_b-brl"/>
    <property type="match status" value="1"/>
</dbReference>
<sequence length="194" mass="19883">MRNTMTALATATALTAAPAFAGNMDAPAPAPAVEPMQQAVPMGVDWTGGYVGGQIGYGDVDTNAGVSGDGGIGGLVAGYDYDFGSYVLGGGLDYDFASIDVGGATTLENVARLKLRGGYKIGNGLAYASAGLARAETDTLGNDNGYFVGVGYEHMVSDNFSVGGEALYHKFDDFNSSGIDVDATTVQLRGTFRF</sequence>
<dbReference type="STRING" id="490829.SAMN05421850_11421"/>
<evidence type="ECO:0000313" key="5">
    <source>
        <dbReference type="Proteomes" id="UP000199340"/>
    </source>
</evidence>
<dbReference type="EMBL" id="FNEB01000014">
    <property type="protein sequence ID" value="SDJ33747.1"/>
    <property type="molecule type" value="Genomic_DNA"/>
</dbReference>
<dbReference type="InterPro" id="IPR011250">
    <property type="entry name" value="OMP/PagP_B-barrel"/>
</dbReference>
<feature type="signal peptide" evidence="2">
    <location>
        <begin position="1"/>
        <end position="21"/>
    </location>
</feature>
<dbReference type="RefSeq" id="WP_090030486.1">
    <property type="nucleotide sequence ID" value="NZ_FNEB01000014.1"/>
</dbReference>
<protein>
    <submittedName>
        <fullName evidence="4">Opacity protein</fullName>
    </submittedName>
</protein>
<reference evidence="4 5" key="1">
    <citation type="submission" date="2016-10" db="EMBL/GenBank/DDBJ databases">
        <authorList>
            <person name="de Groot N.N."/>
        </authorList>
    </citation>
    <scope>NUCLEOTIDE SEQUENCE [LARGE SCALE GENOMIC DNA]</scope>
    <source>
        <strain evidence="4 5">DSM 28010</strain>
    </source>
</reference>
<dbReference type="SUPFAM" id="SSF56925">
    <property type="entry name" value="OMPA-like"/>
    <property type="match status" value="1"/>
</dbReference>
<dbReference type="AlphaFoldDB" id="A0A1G8SWY6"/>
<dbReference type="InterPro" id="IPR027385">
    <property type="entry name" value="Beta-barrel_OMP"/>
</dbReference>
<keyword evidence="5" id="KW-1185">Reference proteome</keyword>
<keyword evidence="1 2" id="KW-0732">Signal</keyword>
<gene>
    <name evidence="4" type="ORF">SAMN05421850_11421</name>
</gene>
<evidence type="ECO:0000256" key="1">
    <source>
        <dbReference type="ARBA" id="ARBA00022729"/>
    </source>
</evidence>
<dbReference type="Proteomes" id="UP000199340">
    <property type="component" value="Unassembled WGS sequence"/>
</dbReference>
<evidence type="ECO:0000313" key="4">
    <source>
        <dbReference type="EMBL" id="SDJ33747.1"/>
    </source>
</evidence>
<name>A0A1G8SWY6_9RHOB</name>
<feature type="chain" id="PRO_5011689936" evidence="2">
    <location>
        <begin position="22"/>
        <end position="194"/>
    </location>
</feature>
<organism evidence="4 5">
    <name type="scientific">Lutimaribacter saemankumensis</name>
    <dbReference type="NCBI Taxonomy" id="490829"/>
    <lineage>
        <taxon>Bacteria</taxon>
        <taxon>Pseudomonadati</taxon>
        <taxon>Pseudomonadota</taxon>
        <taxon>Alphaproteobacteria</taxon>
        <taxon>Rhodobacterales</taxon>
        <taxon>Roseobacteraceae</taxon>
        <taxon>Lutimaribacter</taxon>
    </lineage>
</organism>